<feature type="domain" description="Helicase ATP-binding" evidence="9">
    <location>
        <begin position="1364"/>
        <end position="1606"/>
    </location>
</feature>
<sequence length="3046" mass="339375">MEEDNMLSLFTGDSADFLDELAQSAQGDDLGDICLSNGAGGDLLDSAINDVADLLDPTMQSSMQPQNQQQQASYMMASNMALQQQQQQQQKLQHFGSDFNQFSQQSSGNICHMNDAGVGIMGGSAMMGVSQQQFGSPPLNSVGMAMSNPQASYNVYPVHESPHVTPPRQTTPQPQMWADGTAQQTAQTMPGGGIQVVQQVGGVTNYLSHHDYALPANQQQRLTHYGEQPQQVQGVIGGVMENSSYGMPQLGSPPSVCRLTHMPMSASTSITKVQQQQQQLASCNVTPYASAQQQNNFISAQTQQPLQHMNYSTDAGLPQSTMQVSAQTVAPPQVLNTYHQGGQPVQSQGTVEAPPLSHFQQCSINQQSLQYQQQPAPIITANQLRAIAPRPVMQQQHPQHLQVRTQLAKLPASSSQGNFQQLCQITLSTGSAMPGVSASQPAFTNARLSHSVPNYANVAQQPLTAGTPATSTPLTSRTLTIVGQVGGKAGTSQRIIISGGAVITEIQQLQQQIQQLYNRPQTPQTQQKMLDLQERMRTLKAEQQQTVLQQQRLQKQQAVPAPQQHTAKKVQLVQVLQPNMKTLLKQGDISQQASQPLVSANTSQTVALAGGQKVMTLAATSQPQQSVTLPGSRQQTVTLLGGQQQTVTLAGGQQQTLTLAGGQQQTVTLAGQQQTVTLAGGQQQTVTLAGGQQQTVTLSGNQQQTVTLSGSQQKFVTIAGSQQKFVTLMGSQQQAVSLAGGQQKLVTLASGQHKVVTVSSGQQKMVTLAGGQQKFVTVSGSQQKMVTLPGGQQTVLTLPGGQQKVVTVSGSQQKVVTLPGGQQRLVTLSGGQKILTLPSGQQQIVTLATNQPQSQPQTVTLVDGQQKVLISGAQQRRQITLQLQPQKQEKPATTKTGTLTVPQRSKPVTLQPKPVAAPVAPPVAQTITIDATDPLQEFMTPDDDLIVECETIDLDDSDPKGLSPLDTPTLVPSPEDSQTSLSKEQQKANRIIAEAIAKAAAEGKAIPKVVTVVVDAAGISGTKAEKKSKKKKEPRPPKEKKPKEQKPKKVVKSKPKPAKKKKLMPTFLKSKKKRKRNASSDVSDGEPSPQGGLQDIDSILIQKRRSSRQVKRKKYLDDLDLNLSDDDDDDEGRSGVNRANESNASFFVENPDEGDAQIVEKILGMRTVSRQVPKENLDVDVDVDSDTNVDEKEPEMEEMEVEEFYVKYKNFSYLHCEWRTADELERGDKRIQMKIKRFKIKKLQQNAYFASVDEGEFFNPEYVEVDRVLEKSVTTDPATDEEVTYYLVKWCSLPYEDSTWELEQDVDVVKIDQFVRFNTVPSEEEREYKEPPHASEWTKLDNSPDFNNGNTLRDYQLEGVNWLTFNYYSRQSCILADEMGLGKTIQSISFLANVVNYGIRGPFLIIVPLSTIANWQREFELWTDLNVIVYHGTTPSRNMIQEYEMYFRDEQGAKIPDAYKFTVLITTFEIIISDCELLSDIDWRVCIIDEAHRLKNKNCKLMEGLKMFDLGVNTSDWLGVNTSDWQGVNTSDWLGVNTSDWQGVNTSDWQGVNTSDWQGVNTSRWQGVNTSDWQGEKCKVLVLLTGTPLQNNVEELFSLLNFLEPKRFNSIEAFLVDFGDLKSDTQVQKLKALLKPVMLRRLKEDVERTLAPKEETIVEVELTNIQKKYYRAILERNFTFLAKGGTSTNVPNLMNTMMELRKCCNHPFLVAGAEDKIIEDARQQPGVPPEKLFQLMIQSSGKLVLIDKLLPKLKAGNHKVLIFSQMIRVLDILEDYLIQKKHMYERIDGRIRGNLRQEAIDRFSKPDSDRFVFLLCTRAGGLGINLTAADTVIIYDSDWNPQNDLQAQARCHRIGQSKAVKVYRLVTRNSYEREMFDRASMKLGLDKAVLQRMGGKEMNQQQMQLSKKDIEELLKKGAYGAIMDEDNVADQFCEEDIDQILQRRTQVIKIESEGKGSTFSKASFSVSENRTDIDIADPNFWQKWAKKADLDVDEFGGKKELIMAEPRQRKQTTRYGNQDSILDMSELDTSDSEEDAGAIEDVPGRHGTRRRKSGRRGRRMRERHDQAGHGPIEYYTRSDCFKVEKNLLVYGWGRWNDILLHGRFKRRLQVKDVETIARAMLVYSLKHYAGDERIKGFIYDLVTPSADGQEKDYKNHLGLSAPVPRGRKGKKAKKDMRNLQLEENLASVSAEMERIISDDGYKKHLKRHANKVLLRVRLLYYLKQEVIGDEAEKVFSGLPAREVNIPTTYAEGDPPAFWWDPEADRSLLVGVFKHGYEKYNTMRMDPALCFLGRCGAPDGRAVLAEQNDEEDFKEEDDRDLLKGKSRQAKCDDDDDEMSPGSPGSGKTSDNAAIKYNDQNAVHGTLPFPLPSDLNTRLRRVITGYQRSHKREQLKQEQKAKKMERRERFQAVMKEREQRKRDAMQSRWSRREEADFYRVVSTFGVERDLQTGEFRWDTFRSIARLDKKYDNTLTDYFRAFYHMVKRVCRKFKTDEEAIPPNDLFVEPITEERAARCLARIDLLNCVREHTLWHPRLTERLRLCQSSPDMPDWWLNGEHDKDLLIGAAKHGLARTDYHILYDPKLAFREIVMAKMAQAKAASAAAGYHGNMTVPQSWPAGGDSLSQEASTKPTMNVAPSGDTNSEAMCAKMETKCKMETDLKNEEGVEEGEGRTEGVTVENGAVKEEVKVEESMSVTVKSESSEKSSEGVGDKEGDVATATSEVETDGFVKDEIILLPEDTVVKPETPPADTLKAEEAIKTDSDTSDDELENYGMPPADMSFAREKLDTPQDSTLGDDDTSLDMTIGSEMTLDSAKPKPLGTTHLYIGPRIGSTCPFLHHYMDRVIFHRIEQLCYCIDTGEWPGARHYAASQAVPDSRSSTPASCVPGVGLTKLPGTPVGGHDYTIVGTAGEGGSADGLKMTFHKRRKRRKKAEMELERAIYLQEKMMLGSLSDDDSESNLSASIPPDGASDSIQLSQNFGEDREAELRVQAILGEAHEKKKRGRKRKIDKWLEGQPDAAAFKQSMALLATMQPGESTQLHVPALTLL</sequence>
<dbReference type="Pfam" id="PF00385">
    <property type="entry name" value="Chromo"/>
    <property type="match status" value="1"/>
</dbReference>
<feature type="region of interest" description="Disordered" evidence="7">
    <location>
        <begin position="2950"/>
        <end position="2970"/>
    </location>
</feature>
<name>A0AAD9PEE7_RIDPI</name>
<feature type="compositionally biased region" description="Basic residues" evidence="7">
    <location>
        <begin position="1102"/>
        <end position="1114"/>
    </location>
</feature>
<evidence type="ECO:0000256" key="7">
    <source>
        <dbReference type="SAM" id="MobiDB-lite"/>
    </source>
</evidence>
<protein>
    <recommendedName>
        <fullName evidence="13">DNA helicase</fullName>
    </recommendedName>
</protein>
<feature type="region of interest" description="Disordered" evidence="7">
    <location>
        <begin position="2687"/>
        <end position="2718"/>
    </location>
</feature>
<dbReference type="Gene3D" id="2.40.50.40">
    <property type="match status" value="2"/>
</dbReference>
<dbReference type="Pfam" id="PF00176">
    <property type="entry name" value="SNF2-rel_dom"/>
    <property type="match status" value="2"/>
</dbReference>
<dbReference type="Gene3D" id="1.10.10.60">
    <property type="entry name" value="Homeodomain-like"/>
    <property type="match status" value="2"/>
</dbReference>
<comment type="subcellular location">
    <subcellularLocation>
        <location evidence="1">Nucleus</location>
    </subcellularLocation>
</comment>
<feature type="region of interest" description="Disordered" evidence="7">
    <location>
        <begin position="1022"/>
        <end position="1150"/>
    </location>
</feature>
<dbReference type="InterPro" id="IPR023780">
    <property type="entry name" value="Chromo_domain"/>
</dbReference>
<dbReference type="InterPro" id="IPR027417">
    <property type="entry name" value="P-loop_NTPase"/>
</dbReference>
<dbReference type="InterPro" id="IPR014001">
    <property type="entry name" value="Helicase_ATP-bd"/>
</dbReference>
<dbReference type="CDD" id="cd18663">
    <property type="entry name" value="CD2_tandem_CHD5-9_like"/>
    <property type="match status" value="1"/>
</dbReference>
<dbReference type="SUPFAM" id="SSF52540">
    <property type="entry name" value="P-loop containing nucleoside triphosphate hydrolases"/>
    <property type="match status" value="2"/>
</dbReference>
<reference evidence="11" key="1">
    <citation type="journal article" date="2023" name="Mol. Biol. Evol.">
        <title>Third-Generation Sequencing Reveals the Adaptive Role of the Epigenome in Three Deep-Sea Polychaetes.</title>
        <authorList>
            <person name="Perez M."/>
            <person name="Aroh O."/>
            <person name="Sun Y."/>
            <person name="Lan Y."/>
            <person name="Juniper S.K."/>
            <person name="Young C.R."/>
            <person name="Angers B."/>
            <person name="Qian P.Y."/>
        </authorList>
    </citation>
    <scope>NUCLEOTIDE SEQUENCE</scope>
    <source>
        <strain evidence="11">R07B-5</strain>
    </source>
</reference>
<feature type="region of interest" description="Disordered" evidence="7">
    <location>
        <begin position="2305"/>
        <end position="2351"/>
    </location>
</feature>
<keyword evidence="12" id="KW-1185">Reference proteome</keyword>
<dbReference type="FunFam" id="3.40.50.300:FF:000015">
    <property type="entry name" value="chromodomain-helicase-DNA-binding protein 9 isoform X1"/>
    <property type="match status" value="1"/>
</dbReference>
<dbReference type="PANTHER" id="PTHR46850">
    <property type="entry name" value="CHROMODOMAIN-HELICASE-DNA-BINDING PROTEIN 9"/>
    <property type="match status" value="1"/>
</dbReference>
<evidence type="ECO:0000256" key="4">
    <source>
        <dbReference type="ARBA" id="ARBA00022801"/>
    </source>
</evidence>
<dbReference type="SMART" id="SM00487">
    <property type="entry name" value="DEXDc"/>
    <property type="match status" value="1"/>
</dbReference>
<organism evidence="11 12">
    <name type="scientific">Ridgeia piscesae</name>
    <name type="common">Tubeworm</name>
    <dbReference type="NCBI Taxonomy" id="27915"/>
    <lineage>
        <taxon>Eukaryota</taxon>
        <taxon>Metazoa</taxon>
        <taxon>Spiralia</taxon>
        <taxon>Lophotrochozoa</taxon>
        <taxon>Annelida</taxon>
        <taxon>Polychaeta</taxon>
        <taxon>Sedentaria</taxon>
        <taxon>Canalipalpata</taxon>
        <taxon>Sabellida</taxon>
        <taxon>Siboglinidae</taxon>
        <taxon>Ridgeia</taxon>
    </lineage>
</organism>
<dbReference type="FunFam" id="2.40.50.40:FF:000001">
    <property type="entry name" value="chromodomain-helicase-DNA-binding protein 8 isoform X4"/>
    <property type="match status" value="1"/>
</dbReference>
<evidence type="ECO:0000256" key="2">
    <source>
        <dbReference type="ARBA" id="ARBA00022737"/>
    </source>
</evidence>
<dbReference type="Pfam" id="PF00271">
    <property type="entry name" value="Helicase_C"/>
    <property type="match status" value="1"/>
</dbReference>
<comment type="caution">
    <text evidence="11">The sequence shown here is derived from an EMBL/GenBank/DDBJ whole genome shotgun (WGS) entry which is preliminary data.</text>
</comment>
<dbReference type="EMBL" id="JAODUO010000018">
    <property type="protein sequence ID" value="KAK2193022.1"/>
    <property type="molecule type" value="Genomic_DNA"/>
</dbReference>
<evidence type="ECO:0008006" key="13">
    <source>
        <dbReference type="Google" id="ProtNLM"/>
    </source>
</evidence>
<dbReference type="CDD" id="cd18668">
    <property type="entry name" value="CD1_tandem_CHD5-9_like"/>
    <property type="match status" value="1"/>
</dbReference>
<dbReference type="GO" id="GO:0005524">
    <property type="term" value="F:ATP binding"/>
    <property type="evidence" value="ECO:0007669"/>
    <property type="project" value="UniProtKB-KW"/>
</dbReference>
<dbReference type="Pfam" id="PF23078">
    <property type="entry name" value="HTH_CHD6-9"/>
    <property type="match status" value="1"/>
</dbReference>
<evidence type="ECO:0000256" key="5">
    <source>
        <dbReference type="ARBA" id="ARBA00022840"/>
    </source>
</evidence>
<dbReference type="GO" id="GO:0016787">
    <property type="term" value="F:hydrolase activity"/>
    <property type="evidence" value="ECO:0007669"/>
    <property type="project" value="UniProtKB-KW"/>
</dbReference>
<keyword evidence="2" id="KW-0677">Repeat</keyword>
<keyword evidence="5" id="KW-0067">ATP-binding</keyword>
<dbReference type="InterPro" id="IPR001650">
    <property type="entry name" value="Helicase_C-like"/>
</dbReference>
<feature type="domain" description="Chromo" evidence="8">
    <location>
        <begin position="1263"/>
        <end position="1329"/>
    </location>
</feature>
<evidence type="ECO:0000313" key="12">
    <source>
        <dbReference type="Proteomes" id="UP001209878"/>
    </source>
</evidence>
<dbReference type="CDD" id="cd17995">
    <property type="entry name" value="DEXHc_CHD6_7_8_9"/>
    <property type="match status" value="1"/>
</dbReference>
<keyword evidence="6" id="KW-0539">Nucleus</keyword>
<feature type="region of interest" description="Disordered" evidence="7">
    <location>
        <begin position="2153"/>
        <end position="2172"/>
    </location>
</feature>
<dbReference type="InterPro" id="IPR051493">
    <property type="entry name" value="CHD"/>
</dbReference>
<dbReference type="CDD" id="cd18793">
    <property type="entry name" value="SF2_C_SNF"/>
    <property type="match status" value="1"/>
</dbReference>
<dbReference type="Proteomes" id="UP001209878">
    <property type="component" value="Unassembled WGS sequence"/>
</dbReference>
<dbReference type="Gene3D" id="3.40.50.300">
    <property type="entry name" value="P-loop containing nucleotide triphosphate hydrolases"/>
    <property type="match status" value="1"/>
</dbReference>
<dbReference type="InterPro" id="IPR038718">
    <property type="entry name" value="SNF2-like_sf"/>
</dbReference>
<feature type="compositionally biased region" description="Basic residues" evidence="7">
    <location>
        <begin position="1048"/>
        <end position="1077"/>
    </location>
</feature>
<dbReference type="PROSITE" id="PS50013">
    <property type="entry name" value="CHROMO_2"/>
    <property type="match status" value="1"/>
</dbReference>
<evidence type="ECO:0000313" key="11">
    <source>
        <dbReference type="EMBL" id="KAK2193022.1"/>
    </source>
</evidence>
<dbReference type="InterPro" id="IPR049730">
    <property type="entry name" value="SNF2/RAD54-like_C"/>
</dbReference>
<feature type="compositionally biased region" description="Acidic residues" evidence="7">
    <location>
        <begin position="2027"/>
        <end position="2038"/>
    </location>
</feature>
<evidence type="ECO:0000259" key="10">
    <source>
        <dbReference type="PROSITE" id="PS51194"/>
    </source>
</evidence>
<feature type="compositionally biased region" description="Polar residues" evidence="7">
    <location>
        <begin position="2621"/>
        <end position="2631"/>
    </location>
</feature>
<feature type="compositionally biased region" description="Basic residues" evidence="7">
    <location>
        <begin position="2046"/>
        <end position="2061"/>
    </location>
</feature>
<dbReference type="Gene3D" id="3.40.50.10810">
    <property type="entry name" value="Tandem AAA-ATPase domain"/>
    <property type="match status" value="2"/>
</dbReference>
<dbReference type="SUPFAM" id="SSF54160">
    <property type="entry name" value="Chromo domain-like"/>
    <property type="match status" value="2"/>
</dbReference>
<evidence type="ECO:0000259" key="8">
    <source>
        <dbReference type="PROSITE" id="PS50013"/>
    </source>
</evidence>
<gene>
    <name evidence="11" type="ORF">NP493_18g05019</name>
</gene>
<evidence type="ECO:0000259" key="9">
    <source>
        <dbReference type="PROSITE" id="PS51192"/>
    </source>
</evidence>
<dbReference type="PANTHER" id="PTHR46850:SF1">
    <property type="entry name" value="CHROMODOMAIN-HELICASE-DNA-BINDING PROTEIN 9"/>
    <property type="match status" value="1"/>
</dbReference>
<evidence type="ECO:0000256" key="3">
    <source>
        <dbReference type="ARBA" id="ARBA00022741"/>
    </source>
</evidence>
<dbReference type="InterPro" id="IPR000953">
    <property type="entry name" value="Chromo/chromo_shadow_dom"/>
</dbReference>
<evidence type="ECO:0000256" key="6">
    <source>
        <dbReference type="ARBA" id="ARBA00023242"/>
    </source>
</evidence>
<keyword evidence="3" id="KW-0547">Nucleotide-binding</keyword>
<dbReference type="GO" id="GO:0005634">
    <property type="term" value="C:nucleus"/>
    <property type="evidence" value="ECO:0007669"/>
    <property type="project" value="UniProtKB-SubCell"/>
</dbReference>
<accession>A0AAD9PEE7</accession>
<feature type="compositionally biased region" description="Acidic residues" evidence="7">
    <location>
        <begin position="1118"/>
        <end position="1131"/>
    </location>
</feature>
<dbReference type="SMART" id="SM00490">
    <property type="entry name" value="HELICc"/>
    <property type="match status" value="1"/>
</dbReference>
<dbReference type="InterPro" id="IPR056342">
    <property type="entry name" value="HTH_CHD6-9"/>
</dbReference>
<dbReference type="InterPro" id="IPR000330">
    <property type="entry name" value="SNF2_N"/>
</dbReference>
<feature type="region of interest" description="Disordered" evidence="7">
    <location>
        <begin position="953"/>
        <end position="986"/>
    </location>
</feature>
<keyword evidence="4" id="KW-0378">Hydrolase</keyword>
<dbReference type="SMART" id="SM00298">
    <property type="entry name" value="CHROMO"/>
    <property type="match status" value="2"/>
</dbReference>
<feature type="compositionally biased region" description="Basic and acidic residues" evidence="7">
    <location>
        <begin position="1034"/>
        <end position="1047"/>
    </location>
</feature>
<feature type="region of interest" description="Disordered" evidence="7">
    <location>
        <begin position="2616"/>
        <end position="2641"/>
    </location>
</feature>
<dbReference type="PROSITE" id="PS51192">
    <property type="entry name" value="HELICASE_ATP_BIND_1"/>
    <property type="match status" value="1"/>
</dbReference>
<evidence type="ECO:0000256" key="1">
    <source>
        <dbReference type="ARBA" id="ARBA00004123"/>
    </source>
</evidence>
<proteinExistence type="predicted"/>
<feature type="domain" description="Helicase C-terminal" evidence="10">
    <location>
        <begin position="1745"/>
        <end position="1914"/>
    </location>
</feature>
<dbReference type="InterPro" id="IPR016197">
    <property type="entry name" value="Chromo-like_dom_sf"/>
</dbReference>
<dbReference type="PROSITE" id="PS51194">
    <property type="entry name" value="HELICASE_CTER"/>
    <property type="match status" value="1"/>
</dbReference>
<feature type="compositionally biased region" description="Basic and acidic residues" evidence="7">
    <location>
        <begin position="2699"/>
        <end position="2714"/>
    </location>
</feature>
<feature type="region of interest" description="Disordered" evidence="7">
    <location>
        <begin position="2027"/>
        <end position="2065"/>
    </location>
</feature>
<feature type="compositionally biased region" description="Acidic residues" evidence="7">
    <location>
        <begin position="2306"/>
        <end position="2318"/>
    </location>
</feature>